<keyword evidence="1" id="KW-0472">Membrane</keyword>
<sequence length="112" mass="12744">MSFLDMHWDNLYNKRNIKVGVALLNTLVGEWKDHSLKLPSSPSDIVILRHTMKSLRLKVMPISLPTSLLISSLTFTCACFLRTKKAITERGEEASPFKEADKYSKVIYGETQ</sequence>
<organism evidence="2 3">
    <name type="scientific">Brassica carinata</name>
    <name type="common">Ethiopian mustard</name>
    <name type="synonym">Abyssinian cabbage</name>
    <dbReference type="NCBI Taxonomy" id="52824"/>
    <lineage>
        <taxon>Eukaryota</taxon>
        <taxon>Viridiplantae</taxon>
        <taxon>Streptophyta</taxon>
        <taxon>Embryophyta</taxon>
        <taxon>Tracheophyta</taxon>
        <taxon>Spermatophyta</taxon>
        <taxon>Magnoliopsida</taxon>
        <taxon>eudicotyledons</taxon>
        <taxon>Gunneridae</taxon>
        <taxon>Pentapetalae</taxon>
        <taxon>rosids</taxon>
        <taxon>malvids</taxon>
        <taxon>Brassicales</taxon>
        <taxon>Brassicaceae</taxon>
        <taxon>Brassiceae</taxon>
        <taxon>Brassica</taxon>
    </lineage>
</organism>
<dbReference type="PANTHER" id="PTHR13448">
    <property type="entry name" value="TRANSMEMBRANE PROTEIN 214"/>
    <property type="match status" value="1"/>
</dbReference>
<dbReference type="AlphaFoldDB" id="A0A8X7W9S8"/>
<dbReference type="OrthoDB" id="1111516at2759"/>
<proteinExistence type="predicted"/>
<comment type="caution">
    <text evidence="2">The sequence shown here is derived from an EMBL/GenBank/DDBJ whole genome shotgun (WGS) entry which is preliminary data.</text>
</comment>
<name>A0A8X7W9S8_BRACI</name>
<feature type="transmembrane region" description="Helical" evidence="1">
    <location>
        <begin position="62"/>
        <end position="81"/>
    </location>
</feature>
<keyword evidence="3" id="KW-1185">Reference proteome</keyword>
<evidence type="ECO:0000313" key="2">
    <source>
        <dbReference type="EMBL" id="KAG2326639.1"/>
    </source>
</evidence>
<reference evidence="2 3" key="1">
    <citation type="submission" date="2020-02" db="EMBL/GenBank/DDBJ databases">
        <authorList>
            <person name="Ma Q."/>
            <person name="Huang Y."/>
            <person name="Song X."/>
            <person name="Pei D."/>
        </authorList>
    </citation>
    <scope>NUCLEOTIDE SEQUENCE [LARGE SCALE GENOMIC DNA]</scope>
    <source>
        <strain evidence="2">Sxm20200214</strain>
        <tissue evidence="2">Leaf</tissue>
    </source>
</reference>
<dbReference type="PANTHER" id="PTHR13448:SF14">
    <property type="entry name" value="F26K24.17 PROTEIN"/>
    <property type="match status" value="1"/>
</dbReference>
<protein>
    <submittedName>
        <fullName evidence="2">Uncharacterized protein</fullName>
    </submittedName>
</protein>
<accession>A0A8X7W9S8</accession>
<evidence type="ECO:0000256" key="1">
    <source>
        <dbReference type="SAM" id="Phobius"/>
    </source>
</evidence>
<dbReference type="GO" id="GO:0005783">
    <property type="term" value="C:endoplasmic reticulum"/>
    <property type="evidence" value="ECO:0007669"/>
    <property type="project" value="TreeGrafter"/>
</dbReference>
<keyword evidence="1" id="KW-0812">Transmembrane</keyword>
<keyword evidence="1" id="KW-1133">Transmembrane helix</keyword>
<dbReference type="EMBL" id="JAAMPC010000002">
    <property type="protein sequence ID" value="KAG2326639.1"/>
    <property type="molecule type" value="Genomic_DNA"/>
</dbReference>
<dbReference type="Proteomes" id="UP000886595">
    <property type="component" value="Unassembled WGS sequence"/>
</dbReference>
<dbReference type="GO" id="GO:0005794">
    <property type="term" value="C:Golgi apparatus"/>
    <property type="evidence" value="ECO:0007669"/>
    <property type="project" value="TreeGrafter"/>
</dbReference>
<dbReference type="InterPro" id="IPR019308">
    <property type="entry name" value="TMEM214"/>
</dbReference>
<gene>
    <name evidence="2" type="ORF">Bca52824_009367</name>
</gene>
<evidence type="ECO:0000313" key="3">
    <source>
        <dbReference type="Proteomes" id="UP000886595"/>
    </source>
</evidence>